<dbReference type="SUPFAM" id="SSF103473">
    <property type="entry name" value="MFS general substrate transporter"/>
    <property type="match status" value="1"/>
</dbReference>
<accession>A0A381UNR5</accession>
<gene>
    <name evidence="2" type="ORF">METZ01_LOCUS82122</name>
</gene>
<keyword evidence="1" id="KW-0812">Transmembrane</keyword>
<dbReference type="Gene3D" id="1.20.1250.20">
    <property type="entry name" value="MFS general substrate transporter like domains"/>
    <property type="match status" value="1"/>
</dbReference>
<feature type="transmembrane region" description="Helical" evidence="1">
    <location>
        <begin position="94"/>
        <end position="114"/>
    </location>
</feature>
<dbReference type="EMBL" id="UINC01006726">
    <property type="protein sequence ID" value="SVA29268.1"/>
    <property type="molecule type" value="Genomic_DNA"/>
</dbReference>
<reference evidence="2" key="1">
    <citation type="submission" date="2018-05" db="EMBL/GenBank/DDBJ databases">
        <authorList>
            <person name="Lanie J.A."/>
            <person name="Ng W.-L."/>
            <person name="Kazmierczak K.M."/>
            <person name="Andrzejewski T.M."/>
            <person name="Davidsen T.M."/>
            <person name="Wayne K.J."/>
            <person name="Tettelin H."/>
            <person name="Glass J.I."/>
            <person name="Rusch D."/>
            <person name="Podicherti R."/>
            <person name="Tsui H.-C.T."/>
            <person name="Winkler M.E."/>
        </authorList>
    </citation>
    <scope>NUCLEOTIDE SEQUENCE</scope>
</reference>
<feature type="transmembrane region" description="Helical" evidence="1">
    <location>
        <begin position="70"/>
        <end position="88"/>
    </location>
</feature>
<evidence type="ECO:0000256" key="1">
    <source>
        <dbReference type="SAM" id="Phobius"/>
    </source>
</evidence>
<evidence type="ECO:0008006" key="3">
    <source>
        <dbReference type="Google" id="ProtNLM"/>
    </source>
</evidence>
<organism evidence="2">
    <name type="scientific">marine metagenome</name>
    <dbReference type="NCBI Taxonomy" id="408172"/>
    <lineage>
        <taxon>unclassified sequences</taxon>
        <taxon>metagenomes</taxon>
        <taxon>ecological metagenomes</taxon>
    </lineage>
</organism>
<keyword evidence="1" id="KW-0472">Membrane</keyword>
<dbReference type="AlphaFoldDB" id="A0A381UNR5"/>
<keyword evidence="1" id="KW-1133">Transmembrane helix</keyword>
<dbReference type="InterPro" id="IPR036259">
    <property type="entry name" value="MFS_trans_sf"/>
</dbReference>
<feature type="transmembrane region" description="Helical" evidence="1">
    <location>
        <begin position="39"/>
        <end position="58"/>
    </location>
</feature>
<feature type="transmembrane region" description="Helical" evidence="1">
    <location>
        <begin position="126"/>
        <end position="145"/>
    </location>
</feature>
<dbReference type="PANTHER" id="PTHR23534:SF1">
    <property type="entry name" value="MAJOR FACILITATOR SUPERFAMILY PROTEIN"/>
    <property type="match status" value="1"/>
</dbReference>
<protein>
    <recommendedName>
        <fullName evidence="3">Major facilitator superfamily (MFS) profile domain-containing protein</fullName>
    </recommendedName>
</protein>
<evidence type="ECO:0000313" key="2">
    <source>
        <dbReference type="EMBL" id="SVA29268.1"/>
    </source>
</evidence>
<dbReference type="PANTHER" id="PTHR23534">
    <property type="entry name" value="MFS PERMEASE"/>
    <property type="match status" value="1"/>
</dbReference>
<name>A0A381UNR5_9ZZZZ</name>
<feature type="transmembrane region" description="Helical" evidence="1">
    <location>
        <begin position="7"/>
        <end position="33"/>
    </location>
</feature>
<feature type="non-terminal residue" evidence="2">
    <location>
        <position position="147"/>
    </location>
</feature>
<proteinExistence type="predicted"/>
<sequence>MPANVMILASCQALMMSGSALIIVTSALVGLVLAPGPQWATLPLACVFFGMLVITYPASMLMKRIGRRAGFAFGLSVGVGGSLLTTFAILERSFILFCAGLLLIGVINGFGQYYRFAAADVASETYRGRAISWVMAGGIVAAFLGPG</sequence>